<gene>
    <name evidence="2" type="ORF">Tco_1019625</name>
</gene>
<name>A0ABQ5FZ50_9ASTR</name>
<proteinExistence type="predicted"/>
<organism evidence="2 3">
    <name type="scientific">Tanacetum coccineum</name>
    <dbReference type="NCBI Taxonomy" id="301880"/>
    <lineage>
        <taxon>Eukaryota</taxon>
        <taxon>Viridiplantae</taxon>
        <taxon>Streptophyta</taxon>
        <taxon>Embryophyta</taxon>
        <taxon>Tracheophyta</taxon>
        <taxon>Spermatophyta</taxon>
        <taxon>Magnoliopsida</taxon>
        <taxon>eudicotyledons</taxon>
        <taxon>Gunneridae</taxon>
        <taxon>Pentapetalae</taxon>
        <taxon>asterids</taxon>
        <taxon>campanulids</taxon>
        <taxon>Asterales</taxon>
        <taxon>Asteraceae</taxon>
        <taxon>Asteroideae</taxon>
        <taxon>Anthemideae</taxon>
        <taxon>Anthemidinae</taxon>
        <taxon>Tanacetum</taxon>
    </lineage>
</organism>
<feature type="region of interest" description="Disordered" evidence="1">
    <location>
        <begin position="192"/>
        <end position="229"/>
    </location>
</feature>
<evidence type="ECO:0000313" key="2">
    <source>
        <dbReference type="EMBL" id="GJT68145.1"/>
    </source>
</evidence>
<evidence type="ECO:0000313" key="3">
    <source>
        <dbReference type="Proteomes" id="UP001151760"/>
    </source>
</evidence>
<reference evidence="2" key="1">
    <citation type="journal article" date="2022" name="Int. J. Mol. Sci.">
        <title>Draft Genome of Tanacetum Coccineum: Genomic Comparison of Closely Related Tanacetum-Family Plants.</title>
        <authorList>
            <person name="Yamashiro T."/>
            <person name="Shiraishi A."/>
            <person name="Nakayama K."/>
            <person name="Satake H."/>
        </authorList>
    </citation>
    <scope>NUCLEOTIDE SEQUENCE</scope>
</reference>
<comment type="caution">
    <text evidence="2">The sequence shown here is derived from an EMBL/GenBank/DDBJ whole genome shotgun (WGS) entry which is preliminary data.</text>
</comment>
<keyword evidence="3" id="KW-1185">Reference proteome</keyword>
<dbReference type="Proteomes" id="UP001151760">
    <property type="component" value="Unassembled WGS sequence"/>
</dbReference>
<protein>
    <submittedName>
        <fullName evidence="2">Uncharacterized protein</fullName>
    </submittedName>
</protein>
<dbReference type="EMBL" id="BQNB010017872">
    <property type="protein sequence ID" value="GJT68145.1"/>
    <property type="molecule type" value="Genomic_DNA"/>
</dbReference>
<accession>A0ABQ5FZ50</accession>
<feature type="compositionally biased region" description="Acidic residues" evidence="1">
    <location>
        <begin position="214"/>
        <end position="223"/>
    </location>
</feature>
<evidence type="ECO:0000256" key="1">
    <source>
        <dbReference type="SAM" id="MobiDB-lite"/>
    </source>
</evidence>
<reference evidence="2" key="2">
    <citation type="submission" date="2022-01" db="EMBL/GenBank/DDBJ databases">
        <authorList>
            <person name="Yamashiro T."/>
            <person name="Shiraishi A."/>
            <person name="Satake H."/>
            <person name="Nakayama K."/>
        </authorList>
    </citation>
    <scope>NUCLEOTIDE SEQUENCE</scope>
</reference>
<feature type="compositionally biased region" description="Basic and acidic residues" evidence="1">
    <location>
        <begin position="23"/>
        <end position="32"/>
    </location>
</feature>
<sequence>MLKVARLSKEPEESLILPSGKVNVDDSADKSPSRTSVQPVTQPKAPTDLKIKKKRIPPSSQTKSPYKVRVILPKKQVAETQHAEVTVATADATKSLVASELAEEQANQPSAIEAEKVLDQIDEEVVKESELTSMRDVTFEQLMDAYEKTQAAEEMTETPYDTEFEIKFIKKYQPSKPDYEAEITFVGVGSSEYDSGLRSMPDDDLASLTGFETSENDSQEGTDETLSASADIPALSDPLVAEDMQSYVPKIVSNTLKEQLSGLHSEALKANLPQLLQNSIKGSVSESIAEELP</sequence>
<feature type="region of interest" description="Disordered" evidence="1">
    <location>
        <begin position="1"/>
        <end position="65"/>
    </location>
</feature>